<dbReference type="EMBL" id="JAIWYP010000016">
    <property type="protein sequence ID" value="KAH3695529.1"/>
    <property type="molecule type" value="Genomic_DNA"/>
</dbReference>
<evidence type="ECO:0000313" key="1">
    <source>
        <dbReference type="EMBL" id="KAH3695529.1"/>
    </source>
</evidence>
<accession>A0A9D4BHZ8</accession>
<reference evidence="1" key="2">
    <citation type="submission" date="2020-11" db="EMBL/GenBank/DDBJ databases">
        <authorList>
            <person name="McCartney M.A."/>
            <person name="Auch B."/>
            <person name="Kono T."/>
            <person name="Mallez S."/>
            <person name="Becker A."/>
            <person name="Gohl D.M."/>
            <person name="Silverstein K.A.T."/>
            <person name="Koren S."/>
            <person name="Bechman K.B."/>
            <person name="Herman A."/>
            <person name="Abrahante J.E."/>
            <person name="Garbe J."/>
        </authorList>
    </citation>
    <scope>NUCLEOTIDE SEQUENCE</scope>
    <source>
        <strain evidence="1">Duluth1</strain>
        <tissue evidence="1">Whole animal</tissue>
    </source>
</reference>
<protein>
    <submittedName>
        <fullName evidence="1">Uncharacterized protein</fullName>
    </submittedName>
</protein>
<reference evidence="1" key="1">
    <citation type="journal article" date="2019" name="bioRxiv">
        <title>The Genome of the Zebra Mussel, Dreissena polymorpha: A Resource for Invasive Species Research.</title>
        <authorList>
            <person name="McCartney M.A."/>
            <person name="Auch B."/>
            <person name="Kono T."/>
            <person name="Mallez S."/>
            <person name="Zhang Y."/>
            <person name="Obille A."/>
            <person name="Becker A."/>
            <person name="Abrahante J.E."/>
            <person name="Garbe J."/>
            <person name="Badalamenti J.P."/>
            <person name="Herman A."/>
            <person name="Mangelson H."/>
            <person name="Liachko I."/>
            <person name="Sullivan S."/>
            <person name="Sone E.D."/>
            <person name="Koren S."/>
            <person name="Silverstein K.A.T."/>
            <person name="Beckman K.B."/>
            <person name="Gohl D.M."/>
        </authorList>
    </citation>
    <scope>NUCLEOTIDE SEQUENCE</scope>
    <source>
        <strain evidence="1">Duluth1</strain>
        <tissue evidence="1">Whole animal</tissue>
    </source>
</reference>
<gene>
    <name evidence="1" type="ORF">DPMN_082990</name>
</gene>
<dbReference type="AlphaFoldDB" id="A0A9D4BHZ8"/>
<dbReference type="Proteomes" id="UP000828390">
    <property type="component" value="Unassembled WGS sequence"/>
</dbReference>
<sequence>MEHNLSRRVVPIGVSKPRQLLSFDYCQEGLLSTNKCCCHVPDVLVGIVFLVGDAEQPSETLVFKGL</sequence>
<keyword evidence="2" id="KW-1185">Reference proteome</keyword>
<evidence type="ECO:0000313" key="2">
    <source>
        <dbReference type="Proteomes" id="UP000828390"/>
    </source>
</evidence>
<organism evidence="1 2">
    <name type="scientific">Dreissena polymorpha</name>
    <name type="common">Zebra mussel</name>
    <name type="synonym">Mytilus polymorpha</name>
    <dbReference type="NCBI Taxonomy" id="45954"/>
    <lineage>
        <taxon>Eukaryota</taxon>
        <taxon>Metazoa</taxon>
        <taxon>Spiralia</taxon>
        <taxon>Lophotrochozoa</taxon>
        <taxon>Mollusca</taxon>
        <taxon>Bivalvia</taxon>
        <taxon>Autobranchia</taxon>
        <taxon>Heteroconchia</taxon>
        <taxon>Euheterodonta</taxon>
        <taxon>Imparidentia</taxon>
        <taxon>Neoheterodontei</taxon>
        <taxon>Myida</taxon>
        <taxon>Dreissenoidea</taxon>
        <taxon>Dreissenidae</taxon>
        <taxon>Dreissena</taxon>
    </lineage>
</organism>
<name>A0A9D4BHZ8_DREPO</name>
<comment type="caution">
    <text evidence="1">The sequence shown here is derived from an EMBL/GenBank/DDBJ whole genome shotgun (WGS) entry which is preliminary data.</text>
</comment>
<proteinExistence type="predicted"/>